<reference evidence="1 2" key="1">
    <citation type="submission" date="2016-05" db="EMBL/GenBank/DDBJ databases">
        <title>Genomic Taxonomy of the Vibrionaceae.</title>
        <authorList>
            <person name="Gomez-Gil B."/>
            <person name="Enciso-Ibarra J."/>
        </authorList>
    </citation>
    <scope>NUCLEOTIDE SEQUENCE [LARGE SCALE GENOMIC DNA]</scope>
    <source>
        <strain evidence="1 2">CAIM 1920</strain>
    </source>
</reference>
<gene>
    <name evidence="1" type="ORF">A8L45_06415</name>
</gene>
<accession>A0A1C3EM96</accession>
<keyword evidence="2" id="KW-1185">Reference proteome</keyword>
<dbReference type="RefSeq" id="WP_068900401.1">
    <property type="nucleotide sequence ID" value="NZ_JBHUIF010000004.1"/>
</dbReference>
<dbReference type="EMBL" id="LYBM01000008">
    <property type="protein sequence ID" value="ODA34354.1"/>
    <property type="molecule type" value="Genomic_DNA"/>
</dbReference>
<dbReference type="Proteomes" id="UP000094936">
    <property type="component" value="Unassembled WGS sequence"/>
</dbReference>
<sequence length="194" mass="20884">MNIAPRVQFVPAYFSNNQFVNTQQQLPQESATSLSNVVLNPTISAGYGLSTPSIHNNISPAKPQVFILSPTNYPAWSNTNLQFGNIGQNENKIDGNNVVTPTQNIKAMADDVVDTINIAIDAPFDIADNLIYRGSKTLFGLVDTPARVALDTTKVAASAVEIAGSAVVGFAKGFIQGVDNTNEDFHAQFNRDKK</sequence>
<organism evidence="1 2">
    <name type="scientific">Veronia pacifica</name>
    <dbReference type="NCBI Taxonomy" id="1080227"/>
    <lineage>
        <taxon>Bacteria</taxon>
        <taxon>Pseudomonadati</taxon>
        <taxon>Pseudomonadota</taxon>
        <taxon>Gammaproteobacteria</taxon>
        <taxon>Vibrionales</taxon>
        <taxon>Vibrionaceae</taxon>
        <taxon>Veronia</taxon>
    </lineage>
</organism>
<evidence type="ECO:0000313" key="1">
    <source>
        <dbReference type="EMBL" id="ODA34354.1"/>
    </source>
</evidence>
<name>A0A1C3EM96_9GAMM</name>
<comment type="caution">
    <text evidence="1">The sequence shown here is derived from an EMBL/GenBank/DDBJ whole genome shotgun (WGS) entry which is preliminary data.</text>
</comment>
<proteinExistence type="predicted"/>
<evidence type="ECO:0000313" key="2">
    <source>
        <dbReference type="Proteomes" id="UP000094936"/>
    </source>
</evidence>
<protein>
    <submittedName>
        <fullName evidence="1">Uncharacterized protein</fullName>
    </submittedName>
</protein>
<dbReference type="AlphaFoldDB" id="A0A1C3EM96"/>